<dbReference type="SMART" id="SM00404">
    <property type="entry name" value="PTPc_motif"/>
    <property type="match status" value="1"/>
</dbReference>
<dbReference type="Gene3D" id="3.90.190.10">
    <property type="entry name" value="Protein tyrosine phosphatase superfamily"/>
    <property type="match status" value="1"/>
</dbReference>
<dbReference type="InterPro" id="IPR001849">
    <property type="entry name" value="PH_domain"/>
</dbReference>
<evidence type="ECO:0000256" key="3">
    <source>
        <dbReference type="ARBA" id="ARBA00007881"/>
    </source>
</evidence>
<feature type="region of interest" description="Disordered" evidence="7">
    <location>
        <begin position="352"/>
        <end position="380"/>
    </location>
</feature>
<evidence type="ECO:0000256" key="4">
    <source>
        <dbReference type="ARBA" id="ARBA00022490"/>
    </source>
</evidence>
<dbReference type="GO" id="GO:0005829">
    <property type="term" value="C:cytosol"/>
    <property type="evidence" value="ECO:0007669"/>
    <property type="project" value="TreeGrafter"/>
</dbReference>
<dbReference type="SUPFAM" id="SSF49562">
    <property type="entry name" value="C2 domain (Calcium/lipid-binding domain, CaLB)"/>
    <property type="match status" value="1"/>
</dbReference>
<dbReference type="InterPro" id="IPR003595">
    <property type="entry name" value="Tyr_Pase_cat"/>
</dbReference>
<dbReference type="VEuPathDB" id="FungiDB:PYU1_G004619"/>
<feature type="domain" description="Tyrosine specific protein phosphatases" evidence="9">
    <location>
        <begin position="97"/>
        <end position="181"/>
    </location>
</feature>
<dbReference type="InterPro" id="IPR051281">
    <property type="entry name" value="Dual-spec_lipid-protein_phosph"/>
</dbReference>
<sequence>MKALRAVVSGSRVRYMQDGYDLDLTYITPRLIAMGYPATGVEKTYRNNISEVANFLNSHHPEAYRVFNLSERKYDYSKFDGRVTECGFPDHHPPPLQILLDIMNDMLEWTAKSSKHVVVVHCLAGKGRTGVVCSCYLLLVGFYGSIYKLRKEKEIREVANRSIRDFWNARGQGVRFPSQALYIYYFIKVLRRLGRTPVRIPPLLPAKKMVLKSVVLHGIPDFEAPPRGGIIPFLQVLPAPSQHEKTNLLYNSSWQHSKFETYTPDPEGYIVFDVNCVIQGDILIRCFHASTSPILGKHFSQIFHFTFNTDFLRKDNSLLRMHREEIDEVGTSERFPLTFYVDCQMEMLTEDGERKSDGMANSGTMRSNPTQEIYHPDHPPMPPKHLVKHASVPHLKVDEPPIMGWLYKQGGFVKNWKKRWFVAREGKIMYYHGASDPTPLGTVDLRRVTVDVCEPSDINARNQCLHYFKIVPPHKDQRTYYFGADTEQEMVRWIRALGAQSAFGLTSSKHIGHDGRISSLAVKSLGQVDQERFSDSRVAYGQSDHIPISTLSITSPPTDPRFSAAAYRSERSRNATELTYNMRQSAAQRESGVPDNFHSSRGHNMSYTSYTDNEDEDANYANPKTLPHYVASKPIDFEPMISENERATMLHEVENFGGHVYVYSADELKEITRLQKYLRTTMSDDKQSTQNARLRRCIALQRHAEAEELLVDVVIKFFPQLIDAMEYDPISFTQMVADSSAPGNWVDTGSKGVFF</sequence>
<dbReference type="PANTHER" id="PTHR12305">
    <property type="entry name" value="PHOSPHATASE WITH HOMOLOGY TO TENSIN"/>
    <property type="match status" value="1"/>
</dbReference>
<dbReference type="InterPro" id="IPR011993">
    <property type="entry name" value="PH-like_dom_sf"/>
</dbReference>
<dbReference type="GO" id="GO:0042995">
    <property type="term" value="C:cell projection"/>
    <property type="evidence" value="ECO:0007669"/>
    <property type="project" value="UniProtKB-SubCell"/>
</dbReference>
<dbReference type="InterPro" id="IPR014020">
    <property type="entry name" value="Tensin_C2-dom"/>
</dbReference>
<dbReference type="SMART" id="SM01326">
    <property type="entry name" value="PTEN_C2"/>
    <property type="match status" value="1"/>
</dbReference>
<dbReference type="PROSITE" id="PS51182">
    <property type="entry name" value="C2_TENSIN"/>
    <property type="match status" value="1"/>
</dbReference>
<keyword evidence="4" id="KW-0963">Cytoplasm</keyword>
<evidence type="ECO:0000259" key="8">
    <source>
        <dbReference type="PROSITE" id="PS50003"/>
    </source>
</evidence>
<evidence type="ECO:0000256" key="2">
    <source>
        <dbReference type="ARBA" id="ARBA00004496"/>
    </source>
</evidence>
<dbReference type="InterPro" id="IPR000387">
    <property type="entry name" value="Tyr_Pase_dom"/>
</dbReference>
<reference evidence="13" key="2">
    <citation type="submission" date="2010-04" db="EMBL/GenBank/DDBJ databases">
        <authorList>
            <person name="Buell R."/>
            <person name="Hamilton J."/>
            <person name="Hostetler J."/>
        </authorList>
    </citation>
    <scope>NUCLEOTIDE SEQUENCE [LARGE SCALE GENOMIC DNA]</scope>
    <source>
        <strain evidence="13">DAOM:BR144</strain>
    </source>
</reference>
<evidence type="ECO:0000256" key="6">
    <source>
        <dbReference type="ARBA" id="ARBA00023273"/>
    </source>
</evidence>
<dbReference type="AlphaFoldDB" id="K3WI38"/>
<dbReference type="InterPro" id="IPR035892">
    <property type="entry name" value="C2_domain_sf"/>
</dbReference>
<reference evidence="12" key="3">
    <citation type="submission" date="2015-02" db="UniProtKB">
        <authorList>
            <consortium name="EnsemblProtists"/>
        </authorList>
    </citation>
    <scope>IDENTIFICATION</scope>
    <source>
        <strain evidence="12">DAOM BR144</strain>
    </source>
</reference>
<keyword evidence="6" id="KW-0966">Cell projection</keyword>
<dbReference type="Gene3D" id="2.60.40.1110">
    <property type="match status" value="1"/>
</dbReference>
<dbReference type="EMBL" id="GL376631">
    <property type="status" value="NOT_ANNOTATED_CDS"/>
    <property type="molecule type" value="Genomic_DNA"/>
</dbReference>
<accession>K3WI38</accession>
<evidence type="ECO:0000259" key="9">
    <source>
        <dbReference type="PROSITE" id="PS50056"/>
    </source>
</evidence>
<dbReference type="SMART" id="SM00233">
    <property type="entry name" value="PH"/>
    <property type="match status" value="1"/>
</dbReference>
<dbReference type="GO" id="GO:0016314">
    <property type="term" value="F:phosphatidylinositol-3,4,5-trisphosphate 3-phosphatase activity"/>
    <property type="evidence" value="ECO:0007669"/>
    <property type="project" value="TreeGrafter"/>
</dbReference>
<comment type="subcellular location">
    <subcellularLocation>
        <location evidence="1">Cell projection</location>
    </subcellularLocation>
    <subcellularLocation>
        <location evidence="2">Cytoplasm</location>
    </subcellularLocation>
</comment>
<feature type="compositionally biased region" description="Polar residues" evidence="7">
    <location>
        <begin position="359"/>
        <end position="371"/>
    </location>
</feature>
<evidence type="ECO:0000313" key="12">
    <source>
        <dbReference type="EnsemblProtists" id="PYU1_T004630"/>
    </source>
</evidence>
<dbReference type="PROSITE" id="PS50003">
    <property type="entry name" value="PH_DOMAIN"/>
    <property type="match status" value="1"/>
</dbReference>
<dbReference type="InterPro" id="IPR016130">
    <property type="entry name" value="Tyr_Pase_AS"/>
</dbReference>
<dbReference type="OMA" id="VRCFHAN"/>
<keyword evidence="13" id="KW-1185">Reference proteome</keyword>
<dbReference type="FunFam" id="2.30.29.30:FF:000286">
    <property type="entry name" value="PH-protein kinase domain containing protein"/>
    <property type="match status" value="1"/>
</dbReference>
<dbReference type="PROSITE" id="PS50056">
    <property type="entry name" value="TYR_PHOSPHATASE_2"/>
    <property type="match status" value="1"/>
</dbReference>
<dbReference type="Pfam" id="PF00169">
    <property type="entry name" value="PH"/>
    <property type="match status" value="1"/>
</dbReference>
<dbReference type="EnsemblProtists" id="PYU1_T004630">
    <property type="protein sequence ID" value="PYU1_T004630"/>
    <property type="gene ID" value="PYU1_G004619"/>
</dbReference>
<reference evidence="13" key="1">
    <citation type="journal article" date="2010" name="Genome Biol.">
        <title>Genome sequence of the necrotrophic plant pathogen Pythium ultimum reveals original pathogenicity mechanisms and effector repertoire.</title>
        <authorList>
            <person name="Levesque C.A."/>
            <person name="Brouwer H."/>
            <person name="Cano L."/>
            <person name="Hamilton J.P."/>
            <person name="Holt C."/>
            <person name="Huitema E."/>
            <person name="Raffaele S."/>
            <person name="Robideau G.P."/>
            <person name="Thines M."/>
            <person name="Win J."/>
            <person name="Zerillo M.M."/>
            <person name="Beakes G.W."/>
            <person name="Boore J.L."/>
            <person name="Busam D."/>
            <person name="Dumas B."/>
            <person name="Ferriera S."/>
            <person name="Fuerstenberg S.I."/>
            <person name="Gachon C.M."/>
            <person name="Gaulin E."/>
            <person name="Govers F."/>
            <person name="Grenville-Briggs L."/>
            <person name="Horner N."/>
            <person name="Hostetler J."/>
            <person name="Jiang R.H."/>
            <person name="Johnson J."/>
            <person name="Krajaejun T."/>
            <person name="Lin H."/>
            <person name="Meijer H.J."/>
            <person name="Moore B."/>
            <person name="Morris P."/>
            <person name="Phuntmart V."/>
            <person name="Puiu D."/>
            <person name="Shetty J."/>
            <person name="Stajich J.E."/>
            <person name="Tripathy S."/>
            <person name="Wawra S."/>
            <person name="van West P."/>
            <person name="Whitty B.R."/>
            <person name="Coutinho P.M."/>
            <person name="Henrissat B."/>
            <person name="Martin F."/>
            <person name="Thomas P.D."/>
            <person name="Tyler B.M."/>
            <person name="De Vries R.P."/>
            <person name="Kamoun S."/>
            <person name="Yandell M."/>
            <person name="Tisserat N."/>
            <person name="Buell C.R."/>
        </authorList>
    </citation>
    <scope>NUCLEOTIDE SEQUENCE</scope>
    <source>
        <strain evidence="13">DAOM:BR144</strain>
    </source>
</reference>
<dbReference type="CDD" id="cd14497">
    <property type="entry name" value="PTP_PTEN-like"/>
    <property type="match status" value="1"/>
</dbReference>
<dbReference type="STRING" id="431595.K3WI38"/>
<evidence type="ECO:0000313" key="13">
    <source>
        <dbReference type="Proteomes" id="UP000019132"/>
    </source>
</evidence>
<evidence type="ECO:0000256" key="1">
    <source>
        <dbReference type="ARBA" id="ARBA00004316"/>
    </source>
</evidence>
<evidence type="ECO:0000259" key="10">
    <source>
        <dbReference type="PROSITE" id="PS51181"/>
    </source>
</evidence>
<evidence type="ECO:0000256" key="5">
    <source>
        <dbReference type="ARBA" id="ARBA00022801"/>
    </source>
</evidence>
<dbReference type="InterPro" id="IPR057023">
    <property type="entry name" value="PTP-SAK"/>
</dbReference>
<dbReference type="Pfam" id="PF10409">
    <property type="entry name" value="PTEN_C2"/>
    <property type="match status" value="1"/>
</dbReference>
<dbReference type="InterPro" id="IPR029021">
    <property type="entry name" value="Prot-tyrosine_phosphatase-like"/>
</dbReference>
<dbReference type="PROSITE" id="PS00383">
    <property type="entry name" value="TYR_PHOSPHATASE_1"/>
    <property type="match status" value="1"/>
</dbReference>
<dbReference type="Pfam" id="PF22784">
    <property type="entry name" value="PTP-SAK"/>
    <property type="match status" value="1"/>
</dbReference>
<proteinExistence type="inferred from homology"/>
<dbReference type="Gene3D" id="2.30.29.30">
    <property type="entry name" value="Pleckstrin-homology domain (PH domain)/Phosphotyrosine-binding domain (PTB)"/>
    <property type="match status" value="1"/>
</dbReference>
<name>K3WI38_GLOUD</name>
<keyword evidence="5" id="KW-0378">Hydrolase</keyword>
<dbReference type="PANTHER" id="PTHR12305:SF60">
    <property type="entry name" value="PHOSPHATIDYLINOSITOL 3,4,5-TRISPHOSPHATE 3-PHOSPHATASE TPTE2-RELATED"/>
    <property type="match status" value="1"/>
</dbReference>
<dbReference type="HOGENOM" id="CLU_010492_0_0_1"/>
<dbReference type="InParanoid" id="K3WI38"/>
<dbReference type="SUPFAM" id="SSF52799">
    <property type="entry name" value="(Phosphotyrosine protein) phosphatases II"/>
    <property type="match status" value="1"/>
</dbReference>
<evidence type="ECO:0000259" key="11">
    <source>
        <dbReference type="PROSITE" id="PS51182"/>
    </source>
</evidence>
<dbReference type="eggNOG" id="KOG2283">
    <property type="taxonomic scope" value="Eukaryota"/>
</dbReference>
<dbReference type="Proteomes" id="UP000019132">
    <property type="component" value="Unassembled WGS sequence"/>
</dbReference>
<feature type="domain" description="PH" evidence="8">
    <location>
        <begin position="399"/>
        <end position="502"/>
    </location>
</feature>
<evidence type="ECO:0000256" key="7">
    <source>
        <dbReference type="SAM" id="MobiDB-lite"/>
    </source>
</evidence>
<feature type="domain" description="C2 tensin-type" evidence="11">
    <location>
        <begin position="206"/>
        <end position="352"/>
    </location>
</feature>
<dbReference type="InterPro" id="IPR029023">
    <property type="entry name" value="Tensin_phosphatase"/>
</dbReference>
<comment type="similarity">
    <text evidence="3">Belongs to the PTEN phosphatase protein family.</text>
</comment>
<organism evidence="12 13">
    <name type="scientific">Globisporangium ultimum (strain ATCC 200006 / CBS 805.95 / DAOM BR144)</name>
    <name type="common">Pythium ultimum</name>
    <dbReference type="NCBI Taxonomy" id="431595"/>
    <lineage>
        <taxon>Eukaryota</taxon>
        <taxon>Sar</taxon>
        <taxon>Stramenopiles</taxon>
        <taxon>Oomycota</taxon>
        <taxon>Peronosporomycetes</taxon>
        <taxon>Pythiales</taxon>
        <taxon>Pythiaceae</taxon>
        <taxon>Globisporangium</taxon>
    </lineage>
</organism>
<dbReference type="SUPFAM" id="SSF50729">
    <property type="entry name" value="PH domain-like"/>
    <property type="match status" value="1"/>
</dbReference>
<feature type="domain" description="Phosphatase tensin-type" evidence="10">
    <location>
        <begin position="13"/>
        <end position="193"/>
    </location>
</feature>
<dbReference type="PROSITE" id="PS51181">
    <property type="entry name" value="PPASE_TENSIN"/>
    <property type="match status" value="1"/>
</dbReference>
<protein>
    <submittedName>
        <fullName evidence="12">Uncharacterized protein</fullName>
    </submittedName>
</protein>